<dbReference type="Gene3D" id="3.40.630.30">
    <property type="match status" value="1"/>
</dbReference>
<evidence type="ECO:0000313" key="5">
    <source>
        <dbReference type="EMBL" id="WQQ25000.1"/>
    </source>
</evidence>
<gene>
    <name evidence="5" type="ORF">SHK19_13605</name>
</gene>
<name>A0ABZ0ZKW4_9ACTN</name>
<keyword evidence="1" id="KW-0808">Transferase</keyword>
<evidence type="ECO:0000256" key="1">
    <source>
        <dbReference type="ARBA" id="ARBA00022679"/>
    </source>
</evidence>
<dbReference type="RefSeq" id="WP_322936545.1">
    <property type="nucleotide sequence ID" value="NZ_CP141059.1"/>
</dbReference>
<protein>
    <submittedName>
        <fullName evidence="5">GNAT family N-acetyltransferase</fullName>
    </submittedName>
</protein>
<evidence type="ECO:0000259" key="4">
    <source>
        <dbReference type="PROSITE" id="PS51186"/>
    </source>
</evidence>
<dbReference type="PANTHER" id="PTHR43877">
    <property type="entry name" value="AMINOALKYLPHOSPHONATE N-ACETYLTRANSFERASE-RELATED-RELATED"/>
    <property type="match status" value="1"/>
</dbReference>
<dbReference type="InterPro" id="IPR050832">
    <property type="entry name" value="Bact_Acetyltransf"/>
</dbReference>
<dbReference type="SUPFAM" id="SSF55729">
    <property type="entry name" value="Acyl-CoA N-acyltransferases (Nat)"/>
    <property type="match status" value="1"/>
</dbReference>
<organism evidence="5 6">
    <name type="scientific">Nocardioides bizhenqiangii</name>
    <dbReference type="NCBI Taxonomy" id="3095076"/>
    <lineage>
        <taxon>Bacteria</taxon>
        <taxon>Bacillati</taxon>
        <taxon>Actinomycetota</taxon>
        <taxon>Actinomycetes</taxon>
        <taxon>Propionibacteriales</taxon>
        <taxon>Nocardioidaceae</taxon>
        <taxon>Nocardioides</taxon>
    </lineage>
</organism>
<proteinExistence type="predicted"/>
<evidence type="ECO:0000313" key="6">
    <source>
        <dbReference type="Proteomes" id="UP001327225"/>
    </source>
</evidence>
<dbReference type="Proteomes" id="UP001327225">
    <property type="component" value="Chromosome"/>
</dbReference>
<dbReference type="InterPro" id="IPR000182">
    <property type="entry name" value="GNAT_dom"/>
</dbReference>
<sequence>MTATDGDLTIRPATTEDLSGMADLFIAARGAAVPAMPPSIHPPHEVHAFYAGLDPVGGEREGWVAEDGRGIVAFAELKGDWLDALYVRPDAQGEGIGSALLDVAKSVRPAGFSLWVFESNTPARGFYARHGLVEREHTDGSTNEERAPDIRMEWLGPRPPSSAS</sequence>
<dbReference type="Pfam" id="PF13508">
    <property type="entry name" value="Acetyltransf_7"/>
    <property type="match status" value="1"/>
</dbReference>
<dbReference type="CDD" id="cd04301">
    <property type="entry name" value="NAT_SF"/>
    <property type="match status" value="1"/>
</dbReference>
<reference evidence="6" key="1">
    <citation type="submission" date="2023-12" db="EMBL/GenBank/DDBJ databases">
        <title>Novel species in genus Nocardioides.</title>
        <authorList>
            <person name="Zhou H."/>
        </authorList>
    </citation>
    <scope>NUCLEOTIDE SEQUENCE [LARGE SCALE GENOMIC DNA]</scope>
    <source>
        <strain evidence="6">HM61</strain>
    </source>
</reference>
<feature type="region of interest" description="Disordered" evidence="3">
    <location>
        <begin position="136"/>
        <end position="164"/>
    </location>
</feature>
<feature type="domain" description="N-acetyltransferase" evidence="4">
    <location>
        <begin position="8"/>
        <end position="157"/>
    </location>
</feature>
<dbReference type="PROSITE" id="PS51186">
    <property type="entry name" value="GNAT"/>
    <property type="match status" value="1"/>
</dbReference>
<keyword evidence="2" id="KW-0012">Acyltransferase</keyword>
<evidence type="ECO:0000256" key="2">
    <source>
        <dbReference type="ARBA" id="ARBA00023315"/>
    </source>
</evidence>
<accession>A0ABZ0ZKW4</accession>
<dbReference type="EMBL" id="CP141059">
    <property type="protein sequence ID" value="WQQ25000.1"/>
    <property type="molecule type" value="Genomic_DNA"/>
</dbReference>
<dbReference type="InterPro" id="IPR016181">
    <property type="entry name" value="Acyl_CoA_acyltransferase"/>
</dbReference>
<keyword evidence="6" id="KW-1185">Reference proteome</keyword>
<evidence type="ECO:0000256" key="3">
    <source>
        <dbReference type="SAM" id="MobiDB-lite"/>
    </source>
</evidence>
<feature type="compositionally biased region" description="Basic and acidic residues" evidence="3">
    <location>
        <begin position="136"/>
        <end position="152"/>
    </location>
</feature>